<dbReference type="EMBL" id="CP010311">
    <property type="protein sequence ID" value="AJF06623.1"/>
    <property type="molecule type" value="Genomic_DNA"/>
</dbReference>
<protein>
    <recommendedName>
        <fullName evidence="3">Aldehyde dehydrogenase domain-containing protein</fullName>
    </recommendedName>
</protein>
<dbReference type="InterPro" id="IPR051020">
    <property type="entry name" value="ALDH-related_metabolic_enz"/>
</dbReference>
<reference evidence="4 5" key="1">
    <citation type="journal article" date="2015" name="Genome Announc.">
        <title>Genomes of Geoalkalibacter ferrihydriticus Z-0531T and Geoalkalibacter subterraneus Red1T, Two Haloalkaliphilic Metal-Reducing Deltaproteobacteria.</title>
        <authorList>
            <person name="Badalamenti J.P."/>
            <person name="Krajmalnik-Brown R."/>
            <person name="Torres C.I."/>
            <person name="Bond D.R."/>
        </authorList>
    </citation>
    <scope>NUCLEOTIDE SEQUENCE [LARGE SCALE GENOMIC DNA]</scope>
    <source>
        <strain evidence="4 5">Red1</strain>
    </source>
</reference>
<dbReference type="KEGG" id="gsb:GSUB_08790"/>
<dbReference type="SUPFAM" id="SSF53720">
    <property type="entry name" value="ALDH-like"/>
    <property type="match status" value="1"/>
</dbReference>
<proteinExistence type="inferred from homology"/>
<accession>A0A0B5FGZ0</accession>
<dbReference type="Proteomes" id="UP000035036">
    <property type="component" value="Chromosome"/>
</dbReference>
<keyword evidence="5" id="KW-1185">Reference proteome</keyword>
<gene>
    <name evidence="4" type="ORF">GSUB_08790</name>
</gene>
<name>A0A0B5FGZ0_9BACT</name>
<dbReference type="Pfam" id="PF00171">
    <property type="entry name" value="Aldedh"/>
    <property type="match status" value="1"/>
</dbReference>
<evidence type="ECO:0000259" key="3">
    <source>
        <dbReference type="Pfam" id="PF00171"/>
    </source>
</evidence>
<dbReference type="Gene3D" id="3.40.605.10">
    <property type="entry name" value="Aldehyde Dehydrogenase, Chain A, domain 1"/>
    <property type="match status" value="1"/>
</dbReference>
<evidence type="ECO:0000256" key="2">
    <source>
        <dbReference type="ARBA" id="ARBA00023002"/>
    </source>
</evidence>
<dbReference type="PANTHER" id="PTHR42991">
    <property type="entry name" value="ALDEHYDE DEHYDROGENASE"/>
    <property type="match status" value="1"/>
</dbReference>
<dbReference type="HOGENOM" id="CLU_1852323_0_0_7"/>
<evidence type="ECO:0000313" key="4">
    <source>
        <dbReference type="EMBL" id="AJF06623.1"/>
    </source>
</evidence>
<organism evidence="4 5">
    <name type="scientific">Geoalkalibacter subterraneus</name>
    <dbReference type="NCBI Taxonomy" id="483547"/>
    <lineage>
        <taxon>Bacteria</taxon>
        <taxon>Pseudomonadati</taxon>
        <taxon>Thermodesulfobacteriota</taxon>
        <taxon>Desulfuromonadia</taxon>
        <taxon>Desulfuromonadales</taxon>
        <taxon>Geoalkalibacteraceae</taxon>
        <taxon>Geoalkalibacter</taxon>
    </lineage>
</organism>
<dbReference type="InterPro" id="IPR016161">
    <property type="entry name" value="Ald_DH/histidinol_DH"/>
</dbReference>
<dbReference type="PANTHER" id="PTHR42991:SF1">
    <property type="entry name" value="ALDEHYDE DEHYDROGENASE"/>
    <property type="match status" value="1"/>
</dbReference>
<dbReference type="InterPro" id="IPR016162">
    <property type="entry name" value="Ald_DH_N"/>
</dbReference>
<keyword evidence="2" id="KW-0560">Oxidoreductase</keyword>
<dbReference type="STRING" id="483547.GSUB_08790"/>
<evidence type="ECO:0000256" key="1">
    <source>
        <dbReference type="ARBA" id="ARBA00009986"/>
    </source>
</evidence>
<feature type="domain" description="Aldehyde dehydrogenase" evidence="3">
    <location>
        <begin position="2"/>
        <end position="136"/>
    </location>
</feature>
<evidence type="ECO:0000313" key="5">
    <source>
        <dbReference type="Proteomes" id="UP000035036"/>
    </source>
</evidence>
<sequence>MNVTSPCDGRLIKTLRLQTIEEADRMLQTGQRLFKDREQWLSAERRMVILNKLAELVAAQAEDFAQLIASEGGKPLRDARVEVSRAVAGIRLAAQEIPCVLRGQQIPMGLTPETHGRMAFTLYEPIGQVVAISAFNAK</sequence>
<dbReference type="InterPro" id="IPR015590">
    <property type="entry name" value="Aldehyde_DH_dom"/>
</dbReference>
<dbReference type="GO" id="GO:0008911">
    <property type="term" value="F:lactaldehyde dehydrogenase (NAD+) activity"/>
    <property type="evidence" value="ECO:0007669"/>
    <property type="project" value="TreeGrafter"/>
</dbReference>
<dbReference type="AlphaFoldDB" id="A0A0B5FGZ0"/>
<comment type="similarity">
    <text evidence="1">Belongs to the aldehyde dehydrogenase family.</text>
</comment>